<feature type="compositionally biased region" description="Acidic residues" evidence="1">
    <location>
        <begin position="937"/>
        <end position="946"/>
    </location>
</feature>
<dbReference type="PANTHER" id="PTHR47456">
    <property type="entry name" value="PHD-TYPE DOMAIN-CONTAINING PROTEIN"/>
    <property type="match status" value="1"/>
</dbReference>
<dbReference type="SUPFAM" id="SSF54695">
    <property type="entry name" value="POZ domain"/>
    <property type="match status" value="1"/>
</dbReference>
<feature type="region of interest" description="Disordered" evidence="1">
    <location>
        <begin position="307"/>
        <end position="329"/>
    </location>
</feature>
<dbReference type="InterPro" id="IPR011333">
    <property type="entry name" value="SKP1/BTB/POZ_sf"/>
</dbReference>
<gene>
    <name evidence="3" type="ORF">CAPTEDRAFT_217567</name>
</gene>
<sequence>MDNTLDEQETGELFYVSENGLVSAVTTIQNDPGTLFDPDDPNVQVNQHEQVIESEDGEIVVMTSGDVVSITKASPAKGPINVVQEIVVDSETPTTSQEPEVSRKTTVIKEERTPTSSSPTKKQTAKVCKENPYNDPVDPNAKFTFRMFNCLRDVETIIERVQEEVGLKYFCLNRGKHFGVEDDWDHTKMDKDKPNARYRIQFRASNYDKALGRISLPLVPEDTVPFLAVSSCIMCCEHMRADCQNSLKSKKVLEYRKKVEAGEIIHVEPPPPPPKAPKVEPQQYEYFEDEEDVTAAAFLLETIQSGEFSTNSPKSPPKKRSKAPYKRKSGILPPGVSRFRESKKTDCTAALCVRQIVTFPDYKLPRQFMTQKKRLQQMNRELRAKLEANEGFAYEMRYYVRIPNSWAHSGHPINIENPKYISHKFRDHVMNYLMHLKEKELLSDIKFNVPDQKRPVKLHSAVLACCGSKVRDYLLTQDYGGLAEMLMPLNKDSLDAFFKFVYSGRLEITPGVDLDVLESVFLAGGIKEGAQLCSDHKSNPKPPNINNWSITNKGTPVRYSKGEIVKTESDLGTTSSNAVVGALADHGSLFKKTLSPFMDVTKGLVHQAAHQIYDTLCHLFVREDTRIMCERIEQLWMTENDSKAVMQKIMLERLDQHLSGKLKARPPKFVQDKGTSMHQEAPQQLVGSPISLPTGFGSMPFIILPGNPLSQMPTPKASPLRKRASSKNAIHVDPEDVRGAKSKIIDVSRSMKKLDHKERMQQEKASSTGRSQSVQIYIEQLDDILKARESKGKGPGKGPKVELANVLQKAEKLSKSGKNKKGRKNTRAADVADKGKEVGKKTEDAENVAEIAVKIAENAQPATEDKDLVAENAESLTDDMESVTEDAHPVTEDAQPVTEDAENITEDAQSVLLNAEPDAEDAEPVTGDAETSMVEAESSDESEEEVIDIPELDTLLAAAADEACKEKIPKPRKITMKKSKSVFVKNLGLSKGKAAAKPETKKSIVPGPVEIPVTVQRRKVTQKRKESPLETKRVLKVILKRTEVGSKRKADVEVKAPDAKKSREPESHDLSKGPSTGRARRTVKAKKTFDL</sequence>
<feature type="region of interest" description="Disordered" evidence="1">
    <location>
        <begin position="1045"/>
        <end position="1091"/>
    </location>
</feature>
<reference evidence="5" key="1">
    <citation type="submission" date="2012-12" db="EMBL/GenBank/DDBJ databases">
        <authorList>
            <person name="Hellsten U."/>
            <person name="Grimwood J."/>
            <person name="Chapman J.A."/>
            <person name="Shapiro H."/>
            <person name="Aerts A."/>
            <person name="Otillar R.P."/>
            <person name="Terry A.Y."/>
            <person name="Boore J.L."/>
            <person name="Simakov O."/>
            <person name="Marletaz F."/>
            <person name="Cho S.-J."/>
            <person name="Edsinger-Gonzales E."/>
            <person name="Havlak P."/>
            <person name="Kuo D.-H."/>
            <person name="Larsson T."/>
            <person name="Lv J."/>
            <person name="Arendt D."/>
            <person name="Savage R."/>
            <person name="Osoegawa K."/>
            <person name="de Jong P."/>
            <person name="Lindberg D.R."/>
            <person name="Seaver E.C."/>
            <person name="Weisblat D.A."/>
            <person name="Putnam N.H."/>
            <person name="Grigoriev I.V."/>
            <person name="Rokhsar D.S."/>
        </authorList>
    </citation>
    <scope>NUCLEOTIDE SEQUENCE</scope>
    <source>
        <strain evidence="5">I ESC-2004</strain>
    </source>
</reference>
<reference evidence="3 5" key="2">
    <citation type="journal article" date="2013" name="Nature">
        <title>Insights into bilaterian evolution from three spiralian genomes.</title>
        <authorList>
            <person name="Simakov O."/>
            <person name="Marletaz F."/>
            <person name="Cho S.J."/>
            <person name="Edsinger-Gonzales E."/>
            <person name="Havlak P."/>
            <person name="Hellsten U."/>
            <person name="Kuo D.H."/>
            <person name="Larsson T."/>
            <person name="Lv J."/>
            <person name="Arendt D."/>
            <person name="Savage R."/>
            <person name="Osoegawa K."/>
            <person name="de Jong P."/>
            <person name="Grimwood J."/>
            <person name="Chapman J.A."/>
            <person name="Shapiro H."/>
            <person name="Aerts A."/>
            <person name="Otillar R.P."/>
            <person name="Terry A.Y."/>
            <person name="Boore J.L."/>
            <person name="Grigoriev I.V."/>
            <person name="Lindberg D.R."/>
            <person name="Seaver E.C."/>
            <person name="Weisblat D.A."/>
            <person name="Putnam N.H."/>
            <person name="Rokhsar D.S."/>
        </authorList>
    </citation>
    <scope>NUCLEOTIDE SEQUENCE</scope>
    <source>
        <strain evidence="3 5">I ESC-2004</strain>
    </source>
</reference>
<name>R7TCA9_CAPTE</name>
<feature type="region of interest" description="Disordered" evidence="1">
    <location>
        <begin position="752"/>
        <end position="773"/>
    </location>
</feature>
<feature type="compositionally biased region" description="Basic residues" evidence="1">
    <location>
        <begin position="815"/>
        <end position="826"/>
    </location>
</feature>
<feature type="region of interest" description="Disordered" evidence="1">
    <location>
        <begin position="810"/>
        <end position="903"/>
    </location>
</feature>
<feature type="compositionally biased region" description="Basic and acidic residues" evidence="1">
    <location>
        <begin position="100"/>
        <end position="113"/>
    </location>
</feature>
<feature type="compositionally biased region" description="Basic residues" evidence="1">
    <location>
        <begin position="316"/>
        <end position="329"/>
    </location>
</feature>
<feature type="compositionally biased region" description="Basic residues" evidence="1">
    <location>
        <begin position="1078"/>
        <end position="1091"/>
    </location>
</feature>
<dbReference type="InterPro" id="IPR000210">
    <property type="entry name" value="BTB/POZ_dom"/>
</dbReference>
<dbReference type="PROSITE" id="PS50097">
    <property type="entry name" value="BTB"/>
    <property type="match status" value="1"/>
</dbReference>
<feature type="compositionally biased region" description="Basic and acidic residues" evidence="1">
    <location>
        <begin position="752"/>
        <end position="762"/>
    </location>
</feature>
<reference evidence="4" key="3">
    <citation type="submission" date="2015-06" db="UniProtKB">
        <authorList>
            <consortium name="EnsemblMetazoa"/>
        </authorList>
    </citation>
    <scope>IDENTIFICATION</scope>
</reference>
<evidence type="ECO:0000256" key="1">
    <source>
        <dbReference type="SAM" id="MobiDB-lite"/>
    </source>
</evidence>
<dbReference type="Gene3D" id="3.30.710.10">
    <property type="entry name" value="Potassium Channel Kv1.1, Chain A"/>
    <property type="match status" value="1"/>
</dbReference>
<proteinExistence type="predicted"/>
<keyword evidence="5" id="KW-1185">Reference proteome</keyword>
<evidence type="ECO:0000313" key="4">
    <source>
        <dbReference type="EnsemblMetazoa" id="CapteP217567"/>
    </source>
</evidence>
<dbReference type="Pfam" id="PF00651">
    <property type="entry name" value="BTB"/>
    <property type="match status" value="1"/>
</dbReference>
<dbReference type="EMBL" id="KB310617">
    <property type="protein sequence ID" value="ELT91157.1"/>
    <property type="molecule type" value="Genomic_DNA"/>
</dbReference>
<dbReference type="HOGENOM" id="CLU_284574_0_0_1"/>
<feature type="compositionally biased region" description="Basic and acidic residues" evidence="1">
    <location>
        <begin position="830"/>
        <end position="844"/>
    </location>
</feature>
<dbReference type="EMBL" id="AMQN01013938">
    <property type="status" value="NOT_ANNOTATED_CDS"/>
    <property type="molecule type" value="Genomic_DNA"/>
</dbReference>
<dbReference type="Pfam" id="PF15299">
    <property type="entry name" value="ALS2CR8"/>
    <property type="match status" value="1"/>
</dbReference>
<accession>R7TCA9</accession>
<feature type="compositionally biased region" description="Polar residues" evidence="1">
    <location>
        <begin position="763"/>
        <end position="773"/>
    </location>
</feature>
<feature type="region of interest" description="Disordered" evidence="1">
    <location>
        <begin position="915"/>
        <end position="946"/>
    </location>
</feature>
<dbReference type="Proteomes" id="UP000014760">
    <property type="component" value="Unassembled WGS sequence"/>
</dbReference>
<dbReference type="GO" id="GO:0003700">
    <property type="term" value="F:DNA-binding transcription factor activity"/>
    <property type="evidence" value="ECO:0007669"/>
    <property type="project" value="InterPro"/>
</dbReference>
<protein>
    <recommendedName>
        <fullName evidence="2">BTB domain-containing protein</fullName>
    </recommendedName>
</protein>
<dbReference type="InterPro" id="IPR029309">
    <property type="entry name" value="CaRF"/>
</dbReference>
<evidence type="ECO:0000259" key="2">
    <source>
        <dbReference type="PROSITE" id="PS50097"/>
    </source>
</evidence>
<evidence type="ECO:0000313" key="5">
    <source>
        <dbReference type="Proteomes" id="UP000014760"/>
    </source>
</evidence>
<feature type="domain" description="BTB" evidence="2">
    <location>
        <begin position="443"/>
        <end position="510"/>
    </location>
</feature>
<organism evidence="3">
    <name type="scientific">Capitella teleta</name>
    <name type="common">Polychaete worm</name>
    <dbReference type="NCBI Taxonomy" id="283909"/>
    <lineage>
        <taxon>Eukaryota</taxon>
        <taxon>Metazoa</taxon>
        <taxon>Spiralia</taxon>
        <taxon>Lophotrochozoa</taxon>
        <taxon>Annelida</taxon>
        <taxon>Polychaeta</taxon>
        <taxon>Sedentaria</taxon>
        <taxon>Scolecida</taxon>
        <taxon>Capitellidae</taxon>
        <taxon>Capitella</taxon>
    </lineage>
</organism>
<feature type="region of interest" description="Disordered" evidence="1">
    <location>
        <begin position="90"/>
        <end position="133"/>
    </location>
</feature>
<dbReference type="AlphaFoldDB" id="R7TCA9"/>
<feature type="compositionally biased region" description="Basic and acidic residues" evidence="1">
    <location>
        <begin position="1045"/>
        <end position="1071"/>
    </location>
</feature>
<dbReference type="PANTHER" id="PTHR47456:SF1">
    <property type="entry name" value="PHD-TYPE DOMAIN-CONTAINING PROTEIN"/>
    <property type="match status" value="1"/>
</dbReference>
<dbReference type="EnsemblMetazoa" id="CapteT217567">
    <property type="protein sequence ID" value="CapteP217567"/>
    <property type="gene ID" value="CapteG217567"/>
</dbReference>
<evidence type="ECO:0000313" key="3">
    <source>
        <dbReference type="EMBL" id="ELT91157.1"/>
    </source>
</evidence>